<comment type="caution">
    <text evidence="7">The sequence shown here is derived from an EMBL/GenBank/DDBJ whole genome shotgun (WGS) entry which is preliminary data.</text>
</comment>
<keyword evidence="4" id="KW-0472">Membrane</keyword>
<evidence type="ECO:0000313" key="8">
    <source>
        <dbReference type="Proteomes" id="UP000751614"/>
    </source>
</evidence>
<dbReference type="EMBL" id="VCNI01000002">
    <property type="protein sequence ID" value="TMU55739.1"/>
    <property type="molecule type" value="Genomic_DNA"/>
</dbReference>
<feature type="signal peptide" evidence="5">
    <location>
        <begin position="1"/>
        <end position="18"/>
    </location>
</feature>
<dbReference type="InterPro" id="IPR016032">
    <property type="entry name" value="Sig_transdc_resp-reg_C-effctor"/>
</dbReference>
<accession>A0ABY2WLJ6</accession>
<dbReference type="InterPro" id="IPR000792">
    <property type="entry name" value="Tscrpt_reg_LuxR_C"/>
</dbReference>
<keyword evidence="4" id="KW-0812">Transmembrane</keyword>
<dbReference type="PROSITE" id="PS00622">
    <property type="entry name" value="HTH_LUXR_1"/>
    <property type="match status" value="1"/>
</dbReference>
<sequence>MRAFAFLVFLLSSFAVMGQYHFSGELSKENASNMVYLSLVEDYRKSSRVYLEQIIRKVAVDSLGQFNFEGNNLLNENRIYRIHLDGCSENTNSQHFLGQCNSSQSVLFIANNRDTLHFPTSFGHQTLCTVNSTNPKSSLILDIEALKEEMIFDFMEFRSEANQKLNSDKWFGKLQDFGQSTEEPLAELYIYDFLSDKRNETYSHYLLDISGNAYYTDLLSRLKSSYPNTGFAQQYEAEIISDQHLVSFRNGDAWSWKWILTGLLVFSLGLNVYLVFRNQSKTKKQKRQLLQKLTSQEQKIVQYILNDRSNKEIAAEMFVSLSTIKTHINNLYKKLDVSSRQEVVARFKK</sequence>
<reference evidence="7 8" key="1">
    <citation type="submission" date="2019-05" db="EMBL/GenBank/DDBJ databases">
        <title>Flagellimonas sp. AsT0115, sp. nov., isolated from a marine red algae, Asparagopsis taxiformis.</title>
        <authorList>
            <person name="Kim J."/>
            <person name="Jeong S.E."/>
            <person name="Jeon C.O."/>
        </authorList>
    </citation>
    <scope>NUCLEOTIDE SEQUENCE [LARGE SCALE GENOMIC DNA]</scope>
    <source>
        <strain evidence="7 8">AsT0115</strain>
    </source>
</reference>
<keyword evidence="8" id="KW-1185">Reference proteome</keyword>
<evidence type="ECO:0000256" key="2">
    <source>
        <dbReference type="ARBA" id="ARBA00023125"/>
    </source>
</evidence>
<name>A0ABY2WLJ6_9FLAO</name>
<organism evidence="7 8">
    <name type="scientific">Flagellimonas algicola</name>
    <dbReference type="NCBI Taxonomy" id="2583815"/>
    <lineage>
        <taxon>Bacteria</taxon>
        <taxon>Pseudomonadati</taxon>
        <taxon>Bacteroidota</taxon>
        <taxon>Flavobacteriia</taxon>
        <taxon>Flavobacteriales</taxon>
        <taxon>Flavobacteriaceae</taxon>
        <taxon>Flagellimonas</taxon>
    </lineage>
</organism>
<dbReference type="PANTHER" id="PTHR44688">
    <property type="entry name" value="DNA-BINDING TRANSCRIPTIONAL ACTIVATOR DEVR_DOSR"/>
    <property type="match status" value="1"/>
</dbReference>
<dbReference type="Proteomes" id="UP000751614">
    <property type="component" value="Unassembled WGS sequence"/>
</dbReference>
<keyword evidence="5" id="KW-0732">Signal</keyword>
<keyword evidence="4" id="KW-1133">Transmembrane helix</keyword>
<dbReference type="RefSeq" id="WP_138838181.1">
    <property type="nucleotide sequence ID" value="NZ_VCNI01000002.1"/>
</dbReference>
<dbReference type="PROSITE" id="PS50043">
    <property type="entry name" value="HTH_LUXR_2"/>
    <property type="match status" value="1"/>
</dbReference>
<evidence type="ECO:0000313" key="7">
    <source>
        <dbReference type="EMBL" id="TMU55739.1"/>
    </source>
</evidence>
<dbReference type="PRINTS" id="PR00038">
    <property type="entry name" value="HTHLUXR"/>
</dbReference>
<feature type="domain" description="HTH luxR-type" evidence="6">
    <location>
        <begin position="286"/>
        <end position="349"/>
    </location>
</feature>
<feature type="chain" id="PRO_5046485765" evidence="5">
    <location>
        <begin position="19"/>
        <end position="349"/>
    </location>
</feature>
<dbReference type="Gene3D" id="1.10.10.10">
    <property type="entry name" value="Winged helix-like DNA-binding domain superfamily/Winged helix DNA-binding domain"/>
    <property type="match status" value="1"/>
</dbReference>
<evidence type="ECO:0000256" key="4">
    <source>
        <dbReference type="SAM" id="Phobius"/>
    </source>
</evidence>
<proteinExistence type="predicted"/>
<dbReference type="PANTHER" id="PTHR44688:SF16">
    <property type="entry name" value="DNA-BINDING TRANSCRIPTIONAL ACTIVATOR DEVR_DOSR"/>
    <property type="match status" value="1"/>
</dbReference>
<evidence type="ECO:0000259" key="6">
    <source>
        <dbReference type="PROSITE" id="PS50043"/>
    </source>
</evidence>
<protein>
    <submittedName>
        <fullName evidence="7">Response regulator transcription factor</fullName>
    </submittedName>
</protein>
<dbReference type="SMART" id="SM00421">
    <property type="entry name" value="HTH_LUXR"/>
    <property type="match status" value="1"/>
</dbReference>
<keyword evidence="3" id="KW-0804">Transcription</keyword>
<evidence type="ECO:0000256" key="1">
    <source>
        <dbReference type="ARBA" id="ARBA00023015"/>
    </source>
</evidence>
<evidence type="ECO:0000256" key="5">
    <source>
        <dbReference type="SAM" id="SignalP"/>
    </source>
</evidence>
<dbReference type="InterPro" id="IPR036388">
    <property type="entry name" value="WH-like_DNA-bd_sf"/>
</dbReference>
<dbReference type="CDD" id="cd06170">
    <property type="entry name" value="LuxR_C_like"/>
    <property type="match status" value="1"/>
</dbReference>
<dbReference type="Pfam" id="PF00196">
    <property type="entry name" value="GerE"/>
    <property type="match status" value="1"/>
</dbReference>
<keyword evidence="1" id="KW-0805">Transcription regulation</keyword>
<gene>
    <name evidence="7" type="ORF">FGG15_16385</name>
</gene>
<keyword evidence="2" id="KW-0238">DNA-binding</keyword>
<evidence type="ECO:0000256" key="3">
    <source>
        <dbReference type="ARBA" id="ARBA00023163"/>
    </source>
</evidence>
<feature type="transmembrane region" description="Helical" evidence="4">
    <location>
        <begin position="256"/>
        <end position="276"/>
    </location>
</feature>
<dbReference type="SUPFAM" id="SSF46894">
    <property type="entry name" value="C-terminal effector domain of the bipartite response regulators"/>
    <property type="match status" value="1"/>
</dbReference>